<name>A0ABY2J260_9MICO</name>
<feature type="compositionally biased region" description="Polar residues" evidence="1">
    <location>
        <begin position="1"/>
        <end position="12"/>
    </location>
</feature>
<proteinExistence type="predicted"/>
<accession>A0ABY2J260</accession>
<feature type="region of interest" description="Disordered" evidence="1">
    <location>
        <begin position="1"/>
        <end position="21"/>
    </location>
</feature>
<evidence type="ECO:0000313" key="3">
    <source>
        <dbReference type="EMBL" id="TFC99025.1"/>
    </source>
</evidence>
<organism evidence="3 4">
    <name type="scientific">Cryobacterium sinapicolor</name>
    <dbReference type="NCBI Taxonomy" id="1259236"/>
    <lineage>
        <taxon>Bacteria</taxon>
        <taxon>Bacillati</taxon>
        <taxon>Actinomycetota</taxon>
        <taxon>Actinomycetes</taxon>
        <taxon>Micrococcales</taxon>
        <taxon>Microbacteriaceae</taxon>
        <taxon>Cryobacterium</taxon>
    </lineage>
</organism>
<feature type="domain" description="Bacterial bifunctional deaminase-reductase C-terminal" evidence="2">
    <location>
        <begin position="9"/>
        <end position="103"/>
    </location>
</feature>
<evidence type="ECO:0000256" key="1">
    <source>
        <dbReference type="SAM" id="MobiDB-lite"/>
    </source>
</evidence>
<keyword evidence="4" id="KW-1185">Reference proteome</keyword>
<protein>
    <recommendedName>
        <fullName evidence="2">Bacterial bifunctional deaminase-reductase C-terminal domain-containing protein</fullName>
    </recommendedName>
</protein>
<dbReference type="Gene3D" id="3.40.430.10">
    <property type="entry name" value="Dihydrofolate Reductase, subunit A"/>
    <property type="match status" value="1"/>
</dbReference>
<reference evidence="3 4" key="1">
    <citation type="submission" date="2019-03" db="EMBL/GenBank/DDBJ databases">
        <title>Genomics of glacier-inhabiting Cryobacterium strains.</title>
        <authorList>
            <person name="Liu Q."/>
            <person name="Xin Y.-H."/>
        </authorList>
    </citation>
    <scope>NUCLEOTIDE SEQUENCE [LARGE SCALE GENOMIC DNA]</scope>
    <source>
        <strain evidence="3 4">TMT1-23-1</strain>
    </source>
</reference>
<dbReference type="Pfam" id="PF01872">
    <property type="entry name" value="RibD_C"/>
    <property type="match status" value="1"/>
</dbReference>
<dbReference type="Proteomes" id="UP000297853">
    <property type="component" value="Unassembled WGS sequence"/>
</dbReference>
<evidence type="ECO:0000313" key="4">
    <source>
        <dbReference type="Proteomes" id="UP000297853"/>
    </source>
</evidence>
<gene>
    <name evidence="3" type="ORF">E3T28_09750</name>
</gene>
<dbReference type="InterPro" id="IPR002734">
    <property type="entry name" value="RibDG_C"/>
</dbReference>
<comment type="caution">
    <text evidence="3">The sequence shown here is derived from an EMBL/GenBank/DDBJ whole genome shotgun (WGS) entry which is preliminary data.</text>
</comment>
<sequence length="133" mass="14214">MSAESSSRTTSPAPGKAHPTWNNSTVLATDILASVVRLKAQPWRELPVHGKCRLARTLHDVGLVDEYRLVYFPVVVGQAKRLFETGSVPSAFTVLNCETTDAGALGLTLRPTAFVAADLALPESGAEAGWEQP</sequence>
<dbReference type="InterPro" id="IPR024072">
    <property type="entry name" value="DHFR-like_dom_sf"/>
</dbReference>
<dbReference type="EMBL" id="SOGQ01000048">
    <property type="protein sequence ID" value="TFC99025.1"/>
    <property type="molecule type" value="Genomic_DNA"/>
</dbReference>
<dbReference type="SUPFAM" id="SSF53597">
    <property type="entry name" value="Dihydrofolate reductase-like"/>
    <property type="match status" value="1"/>
</dbReference>
<evidence type="ECO:0000259" key="2">
    <source>
        <dbReference type="Pfam" id="PF01872"/>
    </source>
</evidence>